<dbReference type="InterPro" id="IPR053238">
    <property type="entry name" value="RING-H2_zinc_finger"/>
</dbReference>
<organism evidence="11 12">
    <name type="scientific">Anisodus tanguticus</name>
    <dbReference type="NCBI Taxonomy" id="243964"/>
    <lineage>
        <taxon>Eukaryota</taxon>
        <taxon>Viridiplantae</taxon>
        <taxon>Streptophyta</taxon>
        <taxon>Embryophyta</taxon>
        <taxon>Tracheophyta</taxon>
        <taxon>Spermatophyta</taxon>
        <taxon>Magnoliopsida</taxon>
        <taxon>eudicotyledons</taxon>
        <taxon>Gunneridae</taxon>
        <taxon>Pentapetalae</taxon>
        <taxon>asterids</taxon>
        <taxon>lamiids</taxon>
        <taxon>Solanales</taxon>
        <taxon>Solanaceae</taxon>
        <taxon>Solanoideae</taxon>
        <taxon>Hyoscyameae</taxon>
        <taxon>Anisodus</taxon>
    </lineage>
</organism>
<keyword evidence="9" id="KW-0812">Transmembrane</keyword>
<evidence type="ECO:0000256" key="7">
    <source>
        <dbReference type="ARBA" id="ARBA00024209"/>
    </source>
</evidence>
<evidence type="ECO:0000259" key="10">
    <source>
        <dbReference type="PROSITE" id="PS50089"/>
    </source>
</evidence>
<evidence type="ECO:0000256" key="3">
    <source>
        <dbReference type="ARBA" id="ARBA00022723"/>
    </source>
</evidence>
<sequence>MGFVVEDDNPFVHHKNKNDINSKIMIATLISITIVVFVATILRMYIICLIRHRQAQGRATPSITRISRISNVTSVLSQVEPPKNGLDPSVITSLPIFLYKKSDQHDIECSICLCIIEDGELVRILPNCKHNFHVECIDKWFNFHSTCPICRTEAERRLLPEPREGVVSCMPPSAPPLHGGSLSIVVNLEGTSSSVNGSSSRLSSFRRIILSRERSSRGLQVQSCSVQDCTDDLESDRSRI</sequence>
<evidence type="ECO:0000313" key="11">
    <source>
        <dbReference type="EMBL" id="KAK4344642.1"/>
    </source>
</evidence>
<dbReference type="PANTHER" id="PTHR14155">
    <property type="entry name" value="RING FINGER DOMAIN-CONTAINING"/>
    <property type="match status" value="1"/>
</dbReference>
<gene>
    <name evidence="11" type="ORF">RND71_034818</name>
</gene>
<dbReference type="InterPro" id="IPR001841">
    <property type="entry name" value="Znf_RING"/>
</dbReference>
<comment type="catalytic activity">
    <reaction evidence="1">
        <text>S-ubiquitinyl-[E2 ubiquitin-conjugating enzyme]-L-cysteine + [acceptor protein]-L-lysine = [E2 ubiquitin-conjugating enzyme]-L-cysteine + N(6)-ubiquitinyl-[acceptor protein]-L-lysine.</text>
        <dbReference type="EC" id="2.3.2.27"/>
    </reaction>
</comment>
<keyword evidence="9" id="KW-1133">Transmembrane helix</keyword>
<keyword evidence="12" id="KW-1185">Reference proteome</keyword>
<dbReference type="GO" id="GO:0008270">
    <property type="term" value="F:zinc ion binding"/>
    <property type="evidence" value="ECO:0007669"/>
    <property type="project" value="UniProtKB-KW"/>
</dbReference>
<evidence type="ECO:0000256" key="1">
    <source>
        <dbReference type="ARBA" id="ARBA00000900"/>
    </source>
</evidence>
<feature type="domain" description="RING-type" evidence="10">
    <location>
        <begin position="109"/>
        <end position="151"/>
    </location>
</feature>
<protein>
    <recommendedName>
        <fullName evidence="2">RING-type E3 ubiquitin transferase</fullName>
        <ecNumber evidence="2">2.3.2.27</ecNumber>
    </recommendedName>
</protein>
<dbReference type="CDD" id="cd16461">
    <property type="entry name" value="RING-H2_EL5-like"/>
    <property type="match status" value="1"/>
</dbReference>
<dbReference type="SMART" id="SM00184">
    <property type="entry name" value="RING"/>
    <property type="match status" value="1"/>
</dbReference>
<dbReference type="Gene3D" id="3.30.40.10">
    <property type="entry name" value="Zinc/RING finger domain, C3HC4 (zinc finger)"/>
    <property type="match status" value="1"/>
</dbReference>
<evidence type="ECO:0000313" key="12">
    <source>
        <dbReference type="Proteomes" id="UP001291623"/>
    </source>
</evidence>
<keyword evidence="6" id="KW-0862">Zinc</keyword>
<dbReference type="PROSITE" id="PS50089">
    <property type="entry name" value="ZF_RING_2"/>
    <property type="match status" value="1"/>
</dbReference>
<comment type="caution">
    <text evidence="11">The sequence shown here is derived from an EMBL/GenBank/DDBJ whole genome shotgun (WGS) entry which is preliminary data.</text>
</comment>
<feature type="transmembrane region" description="Helical" evidence="9">
    <location>
        <begin position="24"/>
        <end position="46"/>
    </location>
</feature>
<name>A0AAE1R6H6_9SOLA</name>
<proteinExistence type="inferred from homology"/>
<dbReference type="EMBL" id="JAVYJV010000019">
    <property type="protein sequence ID" value="KAK4344642.1"/>
    <property type="molecule type" value="Genomic_DNA"/>
</dbReference>
<keyword evidence="3" id="KW-0479">Metal-binding</keyword>
<evidence type="ECO:0000256" key="6">
    <source>
        <dbReference type="ARBA" id="ARBA00022833"/>
    </source>
</evidence>
<keyword evidence="4 8" id="KW-0863">Zinc-finger</keyword>
<dbReference type="EC" id="2.3.2.27" evidence="2"/>
<keyword evidence="9" id="KW-0472">Membrane</keyword>
<evidence type="ECO:0000256" key="4">
    <source>
        <dbReference type="ARBA" id="ARBA00022771"/>
    </source>
</evidence>
<dbReference type="GO" id="GO:0061630">
    <property type="term" value="F:ubiquitin protein ligase activity"/>
    <property type="evidence" value="ECO:0007669"/>
    <property type="project" value="UniProtKB-EC"/>
</dbReference>
<comment type="similarity">
    <text evidence="7">Belongs to the RING-type zinc finger family. ATL subfamily.</text>
</comment>
<dbReference type="PANTHER" id="PTHR14155:SF617">
    <property type="entry name" value="RING-H2 FINGER PROTEIN ATL40-LIKE"/>
    <property type="match status" value="1"/>
</dbReference>
<dbReference type="Pfam" id="PF13639">
    <property type="entry name" value="zf-RING_2"/>
    <property type="match status" value="1"/>
</dbReference>
<evidence type="ECO:0000256" key="9">
    <source>
        <dbReference type="SAM" id="Phobius"/>
    </source>
</evidence>
<evidence type="ECO:0000256" key="8">
    <source>
        <dbReference type="PROSITE-ProRule" id="PRU00175"/>
    </source>
</evidence>
<evidence type="ECO:0000256" key="2">
    <source>
        <dbReference type="ARBA" id="ARBA00012483"/>
    </source>
</evidence>
<dbReference type="InterPro" id="IPR013083">
    <property type="entry name" value="Znf_RING/FYVE/PHD"/>
</dbReference>
<reference evidence="11" key="1">
    <citation type="submission" date="2023-12" db="EMBL/GenBank/DDBJ databases">
        <title>Genome assembly of Anisodus tanguticus.</title>
        <authorList>
            <person name="Wang Y.-J."/>
        </authorList>
    </citation>
    <scope>NUCLEOTIDE SEQUENCE</scope>
    <source>
        <strain evidence="11">KB-2021</strain>
        <tissue evidence="11">Leaf</tissue>
    </source>
</reference>
<dbReference type="Proteomes" id="UP001291623">
    <property type="component" value="Unassembled WGS sequence"/>
</dbReference>
<dbReference type="AlphaFoldDB" id="A0AAE1R6H6"/>
<keyword evidence="5" id="KW-0833">Ubl conjugation pathway</keyword>
<evidence type="ECO:0000256" key="5">
    <source>
        <dbReference type="ARBA" id="ARBA00022786"/>
    </source>
</evidence>
<dbReference type="SUPFAM" id="SSF57850">
    <property type="entry name" value="RING/U-box"/>
    <property type="match status" value="1"/>
</dbReference>
<accession>A0AAE1R6H6</accession>